<comment type="caution">
    <text evidence="1">The sequence shown here is derived from an EMBL/GenBank/DDBJ whole genome shotgun (WGS) entry which is preliminary data.</text>
</comment>
<evidence type="ECO:0000313" key="2">
    <source>
        <dbReference type="Proteomes" id="UP000481861"/>
    </source>
</evidence>
<proteinExistence type="predicted"/>
<sequence length="101" mass="11214">MRQLAKSVFLFVAGLTAFRWGCRRSHAARAAVCCSFPFLGWTSFFQCVSIIAGMNMCTCLGVGLYCDGGPRCFMVTCANRYISNLPRNEAVTYATLLQTYE</sequence>
<organism evidence="1 2">
    <name type="scientific">Massariosphaeria phaeospora</name>
    <dbReference type="NCBI Taxonomy" id="100035"/>
    <lineage>
        <taxon>Eukaryota</taxon>
        <taxon>Fungi</taxon>
        <taxon>Dikarya</taxon>
        <taxon>Ascomycota</taxon>
        <taxon>Pezizomycotina</taxon>
        <taxon>Dothideomycetes</taxon>
        <taxon>Pleosporomycetidae</taxon>
        <taxon>Pleosporales</taxon>
        <taxon>Pleosporales incertae sedis</taxon>
        <taxon>Massariosphaeria</taxon>
    </lineage>
</organism>
<keyword evidence="2" id="KW-1185">Reference proteome</keyword>
<dbReference type="AlphaFoldDB" id="A0A7C8IM45"/>
<evidence type="ECO:0000313" key="1">
    <source>
        <dbReference type="EMBL" id="KAF2877670.1"/>
    </source>
</evidence>
<protein>
    <submittedName>
        <fullName evidence="1">Uncharacterized protein</fullName>
    </submittedName>
</protein>
<gene>
    <name evidence="1" type="ORF">BDV95DRAFT_154709</name>
</gene>
<accession>A0A7C8IM45</accession>
<reference evidence="1 2" key="1">
    <citation type="submission" date="2020-01" db="EMBL/GenBank/DDBJ databases">
        <authorList>
            <consortium name="DOE Joint Genome Institute"/>
            <person name="Haridas S."/>
            <person name="Albert R."/>
            <person name="Binder M."/>
            <person name="Bloem J."/>
            <person name="Labutti K."/>
            <person name="Salamov A."/>
            <person name="Andreopoulos B."/>
            <person name="Baker S.E."/>
            <person name="Barry K."/>
            <person name="Bills G."/>
            <person name="Bluhm B.H."/>
            <person name="Cannon C."/>
            <person name="Castanera R."/>
            <person name="Culley D.E."/>
            <person name="Daum C."/>
            <person name="Ezra D."/>
            <person name="Gonzalez J.B."/>
            <person name="Henrissat B."/>
            <person name="Kuo A."/>
            <person name="Liang C."/>
            <person name="Lipzen A."/>
            <person name="Lutzoni F."/>
            <person name="Magnuson J."/>
            <person name="Mondo S."/>
            <person name="Nolan M."/>
            <person name="Ohm R."/>
            <person name="Pangilinan J."/>
            <person name="Park H.-J.H."/>
            <person name="Ramirez L."/>
            <person name="Alfaro M."/>
            <person name="Sun H."/>
            <person name="Tritt A."/>
            <person name="Yoshinaga Y."/>
            <person name="Zwiers L.-H.L."/>
            <person name="Turgeon B.G."/>
            <person name="Goodwin S.B."/>
            <person name="Spatafora J.W."/>
            <person name="Crous P.W."/>
            <person name="Grigoriev I.V."/>
        </authorList>
    </citation>
    <scope>NUCLEOTIDE SEQUENCE [LARGE SCALE GENOMIC DNA]</scope>
    <source>
        <strain evidence="1 2">CBS 611.86</strain>
    </source>
</reference>
<dbReference type="Proteomes" id="UP000481861">
    <property type="component" value="Unassembled WGS sequence"/>
</dbReference>
<name>A0A7C8IM45_9PLEO</name>
<dbReference type="EMBL" id="JAADJZ010000002">
    <property type="protein sequence ID" value="KAF2877670.1"/>
    <property type="molecule type" value="Genomic_DNA"/>
</dbReference>